<accession>A0A965LLI6</accession>
<evidence type="ECO:0000256" key="1">
    <source>
        <dbReference type="SAM" id="Coils"/>
    </source>
</evidence>
<dbReference type="Proteomes" id="UP000740727">
    <property type="component" value="Unassembled WGS sequence"/>
</dbReference>
<dbReference type="AlphaFoldDB" id="A0A965LLI6"/>
<reference evidence="2" key="1">
    <citation type="submission" date="2018-10" db="EMBL/GenBank/DDBJ databases">
        <title>Iterative Subtractive Binning of Freshwater Chronoseries Metagenomes Recovers Nearly Complete Genomes from over Four Hundred Novel Species.</title>
        <authorList>
            <person name="Rodriguez-R L.M."/>
            <person name="Tsementzi D."/>
            <person name="Luo C."/>
            <person name="Konstantinidis K.T."/>
        </authorList>
    </citation>
    <scope>NUCLEOTIDE SEQUENCE</scope>
    <source>
        <strain evidence="2">WB5_2A_028</strain>
    </source>
</reference>
<evidence type="ECO:0000313" key="3">
    <source>
        <dbReference type="Proteomes" id="UP000740727"/>
    </source>
</evidence>
<comment type="caution">
    <text evidence="2">The sequence shown here is derived from an EMBL/GenBank/DDBJ whole genome shotgun (WGS) entry which is preliminary data.</text>
</comment>
<keyword evidence="1" id="KW-0175">Coiled coil</keyword>
<dbReference type="EMBL" id="RFXN01000176">
    <property type="protein sequence ID" value="NBR94524.1"/>
    <property type="molecule type" value="Genomic_DNA"/>
</dbReference>
<organism evidence="2 3">
    <name type="scientific">Candidatus Fonsibacter lacus</name>
    <dbReference type="NCBI Taxonomy" id="2576439"/>
    <lineage>
        <taxon>Bacteria</taxon>
        <taxon>Pseudomonadati</taxon>
        <taxon>Pseudomonadota</taxon>
        <taxon>Alphaproteobacteria</taxon>
        <taxon>Candidatus Pelagibacterales</taxon>
        <taxon>Candidatus Pelagibacterales incertae sedis</taxon>
        <taxon>Candidatus Fonsibacter</taxon>
    </lineage>
</organism>
<proteinExistence type="predicted"/>
<sequence>RINKYKNKVEELQIEYKKISEEIRKLNAIYDQDPWTRAFLVINSNGHVHSSMDCSTCFPTTRYQWLIQYSNDDEKTIVEDAGQDACTICYPSAPAEVLNRPSRIVTADKIAKAQAKAERDAKREAKLAKEKANAPTASGEFLYFKDGKYTEVIKTERSAVSKWFSNQYWILNSNNPESQESKKQVNEIICRNLAEKYGISFDQQLKILENKYKKRGNR</sequence>
<evidence type="ECO:0000313" key="2">
    <source>
        <dbReference type="EMBL" id="NBR94524.1"/>
    </source>
</evidence>
<feature type="non-terminal residue" evidence="2">
    <location>
        <position position="1"/>
    </location>
</feature>
<feature type="coiled-coil region" evidence="1">
    <location>
        <begin position="2"/>
        <end position="29"/>
    </location>
</feature>
<gene>
    <name evidence="2" type="ORF">EBT44_06860</name>
</gene>
<protein>
    <submittedName>
        <fullName evidence="2">Uncharacterized protein</fullName>
    </submittedName>
</protein>
<name>A0A965LLI6_9PROT</name>